<evidence type="ECO:0000259" key="14">
    <source>
        <dbReference type="Pfam" id="PF17243"/>
    </source>
</evidence>
<proteinExistence type="inferred from homology"/>
<keyword evidence="4" id="KW-1134">Transmembrane beta strand</keyword>
<dbReference type="InterPro" id="IPR000184">
    <property type="entry name" value="Bac_surfAg_D15"/>
</dbReference>
<dbReference type="EMBL" id="FQUZ01000033">
    <property type="protein sequence ID" value="SHF66588.1"/>
    <property type="molecule type" value="Genomic_DNA"/>
</dbReference>
<dbReference type="STRING" id="1122156.SAMN02745117_02396"/>
<keyword evidence="8" id="KW-0998">Cell outer membrane</keyword>
<evidence type="ECO:0000256" key="3">
    <source>
        <dbReference type="ARBA" id="ARBA00015419"/>
    </source>
</evidence>
<evidence type="ECO:0000256" key="7">
    <source>
        <dbReference type="ARBA" id="ARBA00023136"/>
    </source>
</evidence>
<evidence type="ECO:0000256" key="10">
    <source>
        <dbReference type="ARBA" id="ARBA00093548"/>
    </source>
</evidence>
<organism evidence="15 16">
    <name type="scientific">Lampropedia hyalina DSM 16112</name>
    <dbReference type="NCBI Taxonomy" id="1122156"/>
    <lineage>
        <taxon>Bacteria</taxon>
        <taxon>Pseudomonadati</taxon>
        <taxon>Pseudomonadota</taxon>
        <taxon>Betaproteobacteria</taxon>
        <taxon>Burkholderiales</taxon>
        <taxon>Comamonadaceae</taxon>
        <taxon>Lampropedia</taxon>
    </lineage>
</organism>
<gene>
    <name evidence="15" type="ORF">SAMN02745117_02396</name>
</gene>
<evidence type="ECO:0000259" key="13">
    <source>
        <dbReference type="Pfam" id="PF07244"/>
    </source>
</evidence>
<dbReference type="Pfam" id="PF07244">
    <property type="entry name" value="POTRA"/>
    <property type="match status" value="1"/>
</dbReference>
<evidence type="ECO:0000256" key="1">
    <source>
        <dbReference type="ARBA" id="ARBA00004442"/>
    </source>
</evidence>
<keyword evidence="7" id="KW-0472">Membrane</keyword>
<feature type="chain" id="PRO_5013359175" description="Translocation and assembly module subunit TamA" evidence="11">
    <location>
        <begin position="20"/>
        <end position="623"/>
    </location>
</feature>
<dbReference type="InterPro" id="IPR039910">
    <property type="entry name" value="D15-like"/>
</dbReference>
<evidence type="ECO:0000256" key="8">
    <source>
        <dbReference type="ARBA" id="ARBA00023237"/>
    </source>
</evidence>
<dbReference type="AlphaFoldDB" id="A0A1M5DHW3"/>
<keyword evidence="6 11" id="KW-0732">Signal</keyword>
<feature type="domain" description="Bacterial surface antigen (D15)" evidence="12">
    <location>
        <begin position="406"/>
        <end position="621"/>
    </location>
</feature>
<dbReference type="OrthoDB" id="9769707at2"/>
<accession>A0A1M5DHW3</accession>
<feature type="signal peptide" evidence="11">
    <location>
        <begin position="1"/>
        <end position="19"/>
    </location>
</feature>
<evidence type="ECO:0000256" key="6">
    <source>
        <dbReference type="ARBA" id="ARBA00022729"/>
    </source>
</evidence>
<protein>
    <recommendedName>
        <fullName evidence="3">Translocation and assembly module subunit TamA</fullName>
    </recommendedName>
    <alternativeName>
        <fullName evidence="9">Autotransporter assembly factor TamA</fullName>
    </alternativeName>
</protein>
<reference evidence="15 16" key="1">
    <citation type="submission" date="2016-11" db="EMBL/GenBank/DDBJ databases">
        <authorList>
            <person name="Jaros S."/>
            <person name="Januszkiewicz K."/>
            <person name="Wedrychowicz H."/>
        </authorList>
    </citation>
    <scope>NUCLEOTIDE SEQUENCE [LARGE SCALE GENOMIC DNA]</scope>
    <source>
        <strain evidence="15 16">DSM 16112</strain>
    </source>
</reference>
<dbReference type="Pfam" id="PF17243">
    <property type="entry name" value="POTRA_TamA_1"/>
    <property type="match status" value="1"/>
</dbReference>
<evidence type="ECO:0000313" key="15">
    <source>
        <dbReference type="EMBL" id="SHF66588.1"/>
    </source>
</evidence>
<comment type="subcellular location">
    <subcellularLocation>
        <location evidence="1">Cell outer membrane</location>
    </subcellularLocation>
</comment>
<dbReference type="Proteomes" id="UP000184327">
    <property type="component" value="Unassembled WGS sequence"/>
</dbReference>
<feature type="domain" description="POTRA" evidence="13">
    <location>
        <begin position="230"/>
        <end position="288"/>
    </location>
</feature>
<evidence type="ECO:0000256" key="2">
    <source>
        <dbReference type="ARBA" id="ARBA00010248"/>
    </source>
</evidence>
<feature type="domain" description="TamA POTRA" evidence="14">
    <location>
        <begin position="56"/>
        <end position="136"/>
    </location>
</feature>
<dbReference type="Gene3D" id="2.40.160.50">
    <property type="entry name" value="membrane protein fhac: a member of the omp85/tpsb transporter family"/>
    <property type="match status" value="1"/>
</dbReference>
<dbReference type="GO" id="GO:0009279">
    <property type="term" value="C:cell outer membrane"/>
    <property type="evidence" value="ECO:0007669"/>
    <property type="project" value="UniProtKB-SubCell"/>
</dbReference>
<evidence type="ECO:0000256" key="9">
    <source>
        <dbReference type="ARBA" id="ARBA00033063"/>
    </source>
</evidence>
<keyword evidence="16" id="KW-1185">Reference proteome</keyword>
<evidence type="ECO:0000313" key="16">
    <source>
        <dbReference type="Proteomes" id="UP000184327"/>
    </source>
</evidence>
<comment type="subunit">
    <text evidence="10">Interacts with TamB to form the translocation and assembly module (TAM).</text>
</comment>
<dbReference type="RefSeq" id="WP_073356907.1">
    <property type="nucleotide sequence ID" value="NZ_FQUZ01000033.1"/>
</dbReference>
<dbReference type="PANTHER" id="PTHR12815">
    <property type="entry name" value="SORTING AND ASSEMBLY MACHINERY SAMM50 PROTEIN FAMILY MEMBER"/>
    <property type="match status" value="1"/>
</dbReference>
<dbReference type="PROSITE" id="PS51257">
    <property type="entry name" value="PROKAR_LIPOPROTEIN"/>
    <property type="match status" value="1"/>
</dbReference>
<comment type="similarity">
    <text evidence="2">Belongs to the TamA family.</text>
</comment>
<sequence>MQKKFRSTGFFRIAPAALLALCFLQGCSVLRPSEEPSADEATETASTSGALAFTLDVRSENGSVARHLERHLEIQRFNRFPDLRDTEFNRLMAEAETNARSLLAALGYFNPQLSLHVEDTPAGSEAPRKVVIEVEPGAQSVVQSVNIGFAEPMNSDPQGQRQRARVERGWSLKQDDVFTQSDWDSAKNAGLRVLQRDRYPTARIESSQARVDADAEKVDLRIGYDPGEAYRFGALELQGNERYDAQGIRNIARIPTGTDYSEEALLDAQQRLASSGYFDAAFLMLDTENSDPQNATVIAQLREAKYQKVVFGVGLSTDAGPRLSIDHIHNKLWPLGWRAVSQIAVDAKSQQLATQWTAMPRESGWAWFTGAQLERAEVGDYTANSFMLTAGRTQSTGHIDRRYFLQYDFSRTEGSDTPGSSSSLLGSYSWTGRYFNNKTNPSSGYGVGWELGAGYTLTPEREPFLRGRARWLQFVPLGERNEAGRRSRLAVRAEAGAIVADSGTQMPLSLLFLTGGDTTVRGYAFESIGTRAFDDRLYGGRYLTVGSLEWQRPMTLFGNSSDWEHAVFVDAGSVSDDNAETSVYTGVGTGIRWRSPVGPLQADIAYGLKLEQFRLHLRMGFNF</sequence>
<dbReference type="Gene3D" id="3.10.20.310">
    <property type="entry name" value="membrane protein fhac"/>
    <property type="match status" value="2"/>
</dbReference>
<dbReference type="Pfam" id="PF01103">
    <property type="entry name" value="Omp85"/>
    <property type="match status" value="1"/>
</dbReference>
<name>A0A1M5DHW3_9BURK</name>
<dbReference type="PANTHER" id="PTHR12815:SF47">
    <property type="entry name" value="TRANSLOCATION AND ASSEMBLY MODULE SUBUNIT TAMA"/>
    <property type="match status" value="1"/>
</dbReference>
<dbReference type="InterPro" id="IPR010827">
    <property type="entry name" value="BamA/TamA_POTRA"/>
</dbReference>
<evidence type="ECO:0000256" key="4">
    <source>
        <dbReference type="ARBA" id="ARBA00022452"/>
    </source>
</evidence>
<evidence type="ECO:0000256" key="5">
    <source>
        <dbReference type="ARBA" id="ARBA00022692"/>
    </source>
</evidence>
<keyword evidence="5" id="KW-0812">Transmembrane</keyword>
<evidence type="ECO:0000259" key="12">
    <source>
        <dbReference type="Pfam" id="PF01103"/>
    </source>
</evidence>
<dbReference type="InterPro" id="IPR035243">
    <property type="entry name" value="TamA_POTRA_Dom_1"/>
</dbReference>
<evidence type="ECO:0000256" key="11">
    <source>
        <dbReference type="SAM" id="SignalP"/>
    </source>
</evidence>